<dbReference type="EMBL" id="FN649743">
    <property type="protein sequence ID" value="CBN79077.1"/>
    <property type="molecule type" value="Genomic_DNA"/>
</dbReference>
<dbReference type="EMBL" id="FN648262">
    <property type="protein sequence ID" value="CBN79077.1"/>
    <property type="molecule type" value="Genomic_DNA"/>
</dbReference>
<dbReference type="SUPFAM" id="SSF158997">
    <property type="entry name" value="Trm112p-like"/>
    <property type="match status" value="1"/>
</dbReference>
<name>D8LGQ7_ECTSI</name>
<evidence type="ECO:0008006" key="3">
    <source>
        <dbReference type="Google" id="ProtNLM"/>
    </source>
</evidence>
<dbReference type="OrthoDB" id="1884515at2759"/>
<sequence length="62" mass="6717">MLKALVCPFSKLPLTYDLEARELLSPVGVAFPITANGIADMTPASARLVGHRQMVESKCEQT</sequence>
<keyword evidence="2" id="KW-1185">Reference proteome</keyword>
<dbReference type="InParanoid" id="D8LGQ7"/>
<dbReference type="Gene3D" id="2.20.25.10">
    <property type="match status" value="1"/>
</dbReference>
<proteinExistence type="predicted"/>
<accession>D8LGQ7</accession>
<organism evidence="1 2">
    <name type="scientific">Ectocarpus siliculosus</name>
    <name type="common">Brown alga</name>
    <name type="synonym">Conferva siliculosa</name>
    <dbReference type="NCBI Taxonomy" id="2880"/>
    <lineage>
        <taxon>Eukaryota</taxon>
        <taxon>Sar</taxon>
        <taxon>Stramenopiles</taxon>
        <taxon>Ochrophyta</taxon>
        <taxon>PX clade</taxon>
        <taxon>Phaeophyceae</taxon>
        <taxon>Ectocarpales</taxon>
        <taxon>Ectocarpaceae</taxon>
        <taxon>Ectocarpus</taxon>
    </lineage>
</organism>
<evidence type="ECO:0000313" key="1">
    <source>
        <dbReference type="EMBL" id="CBN79077.1"/>
    </source>
</evidence>
<reference evidence="1 2" key="1">
    <citation type="journal article" date="2010" name="Nature">
        <title>The Ectocarpus genome and the independent evolution of multicellularity in brown algae.</title>
        <authorList>
            <person name="Cock J.M."/>
            <person name="Sterck L."/>
            <person name="Rouze P."/>
            <person name="Scornet D."/>
            <person name="Allen A.E."/>
            <person name="Amoutzias G."/>
            <person name="Anthouard V."/>
            <person name="Artiguenave F."/>
            <person name="Aury J.M."/>
            <person name="Badger J.H."/>
            <person name="Beszteri B."/>
            <person name="Billiau K."/>
            <person name="Bonnet E."/>
            <person name="Bothwell J.H."/>
            <person name="Bowler C."/>
            <person name="Boyen C."/>
            <person name="Brownlee C."/>
            <person name="Carrano C.J."/>
            <person name="Charrier B."/>
            <person name="Cho G.Y."/>
            <person name="Coelho S.M."/>
            <person name="Collen J."/>
            <person name="Corre E."/>
            <person name="Da Silva C."/>
            <person name="Delage L."/>
            <person name="Delaroque N."/>
            <person name="Dittami S.M."/>
            <person name="Doulbeau S."/>
            <person name="Elias M."/>
            <person name="Farnham G."/>
            <person name="Gachon C.M."/>
            <person name="Gschloessl B."/>
            <person name="Heesch S."/>
            <person name="Jabbari K."/>
            <person name="Jubin C."/>
            <person name="Kawai H."/>
            <person name="Kimura K."/>
            <person name="Kloareg B."/>
            <person name="Kupper F.C."/>
            <person name="Lang D."/>
            <person name="Le Bail A."/>
            <person name="Leblanc C."/>
            <person name="Lerouge P."/>
            <person name="Lohr M."/>
            <person name="Lopez P.J."/>
            <person name="Martens C."/>
            <person name="Maumus F."/>
            <person name="Michel G."/>
            <person name="Miranda-Saavedra D."/>
            <person name="Morales J."/>
            <person name="Moreau H."/>
            <person name="Motomura T."/>
            <person name="Nagasato C."/>
            <person name="Napoli C.A."/>
            <person name="Nelson D.R."/>
            <person name="Nyvall-Collen P."/>
            <person name="Peters A.F."/>
            <person name="Pommier C."/>
            <person name="Potin P."/>
            <person name="Poulain J."/>
            <person name="Quesneville H."/>
            <person name="Read B."/>
            <person name="Rensing S.A."/>
            <person name="Ritter A."/>
            <person name="Rousvoal S."/>
            <person name="Samanta M."/>
            <person name="Samson G."/>
            <person name="Schroeder D.C."/>
            <person name="Segurens B."/>
            <person name="Strittmatter M."/>
            <person name="Tonon T."/>
            <person name="Tregear J.W."/>
            <person name="Valentin K."/>
            <person name="von Dassow P."/>
            <person name="Yamagishi T."/>
            <person name="Van de Peer Y."/>
            <person name="Wincker P."/>
        </authorList>
    </citation>
    <scope>NUCLEOTIDE SEQUENCE [LARGE SCALE GENOMIC DNA]</scope>
    <source>
        <strain evidence="2">Ec32 / CCAP1310/4</strain>
    </source>
</reference>
<protein>
    <recommendedName>
        <fullName evidence="3">Protein preY, mitochondrial</fullName>
    </recommendedName>
</protein>
<dbReference type="AlphaFoldDB" id="D8LGQ7"/>
<evidence type="ECO:0000313" key="2">
    <source>
        <dbReference type="Proteomes" id="UP000002630"/>
    </source>
</evidence>
<dbReference type="Proteomes" id="UP000002630">
    <property type="component" value="Linkage Group LG18"/>
</dbReference>
<gene>
    <name evidence="1" type="ORF">Esi_0176_0018</name>
</gene>